<reference evidence="1 2" key="1">
    <citation type="submission" date="2018-07" db="EMBL/GenBank/DDBJ databases">
        <title>Arthrobacter sp. nov., isolated from raw cow's milk with high bacterial count.</title>
        <authorList>
            <person name="Hahne J."/>
            <person name="Isele D."/>
            <person name="Lipski A."/>
        </authorList>
    </citation>
    <scope>NUCLEOTIDE SEQUENCE [LARGE SCALE GENOMIC DNA]</scope>
    <source>
        <strain evidence="1 2">JZ R-35</strain>
    </source>
</reference>
<sequence length="100" mass="11237">MSNSDEKDQWGYWLRMLPSSFERAGSPYWIIGTMHAGQVLSVAVTLRYGREELPDIGDSLGVTLHFSDLNGNTWATDEDEYPAYMGPVDGFEETATQLPF</sequence>
<dbReference type="RefSeq" id="WP_119426023.1">
    <property type="nucleotide sequence ID" value="NZ_QQXK01000053.1"/>
</dbReference>
<keyword evidence="2" id="KW-1185">Reference proteome</keyword>
<evidence type="ECO:0000313" key="2">
    <source>
        <dbReference type="Proteomes" id="UP000265419"/>
    </source>
</evidence>
<protein>
    <submittedName>
        <fullName evidence="1">Uncharacterized protein</fullName>
    </submittedName>
</protein>
<name>A0A399J9M7_9MICC</name>
<accession>A0A399J9M7</accession>
<comment type="caution">
    <text evidence="1">The sequence shown here is derived from an EMBL/GenBank/DDBJ whole genome shotgun (WGS) entry which is preliminary data.</text>
</comment>
<proteinExistence type="predicted"/>
<gene>
    <name evidence="1" type="ORF">DWB68_15530</name>
</gene>
<evidence type="ECO:0000313" key="1">
    <source>
        <dbReference type="EMBL" id="RII40889.1"/>
    </source>
</evidence>
<organism evidence="1 2">
    <name type="scientific">Galactobacter valiniphilus</name>
    <dbReference type="NCBI Taxonomy" id="2676122"/>
    <lineage>
        <taxon>Bacteria</taxon>
        <taxon>Bacillati</taxon>
        <taxon>Actinomycetota</taxon>
        <taxon>Actinomycetes</taxon>
        <taxon>Micrococcales</taxon>
        <taxon>Micrococcaceae</taxon>
        <taxon>Galactobacter</taxon>
    </lineage>
</organism>
<dbReference type="EMBL" id="QQXK01000053">
    <property type="protein sequence ID" value="RII40889.1"/>
    <property type="molecule type" value="Genomic_DNA"/>
</dbReference>
<dbReference type="Proteomes" id="UP000265419">
    <property type="component" value="Unassembled WGS sequence"/>
</dbReference>
<dbReference type="AlphaFoldDB" id="A0A399J9M7"/>